<comment type="caution">
    <text evidence="1">The sequence shown here is derived from an EMBL/GenBank/DDBJ whole genome shotgun (WGS) entry which is preliminary data.</text>
</comment>
<dbReference type="Proteomes" id="UP000789831">
    <property type="component" value="Unassembled WGS sequence"/>
</dbReference>
<proteinExistence type="predicted"/>
<evidence type="ECO:0000313" key="1">
    <source>
        <dbReference type="EMBL" id="CAG8669099.1"/>
    </source>
</evidence>
<sequence length="82" mass="8894">EIVHGYPIQVESSNAPDGFLTVIVKESEMKNYLNPYRTGSVISAVDAPCTKYQPVTPVSTCSYNGDVTPPDVYCLAVTNPQL</sequence>
<keyword evidence="2" id="KW-1185">Reference proteome</keyword>
<protein>
    <submittedName>
        <fullName evidence="1">12307_t:CDS:1</fullName>
    </submittedName>
</protein>
<feature type="non-terminal residue" evidence="1">
    <location>
        <position position="1"/>
    </location>
</feature>
<organism evidence="1 2">
    <name type="scientific">Ambispora gerdemannii</name>
    <dbReference type="NCBI Taxonomy" id="144530"/>
    <lineage>
        <taxon>Eukaryota</taxon>
        <taxon>Fungi</taxon>
        <taxon>Fungi incertae sedis</taxon>
        <taxon>Mucoromycota</taxon>
        <taxon>Glomeromycotina</taxon>
        <taxon>Glomeromycetes</taxon>
        <taxon>Archaeosporales</taxon>
        <taxon>Ambisporaceae</taxon>
        <taxon>Ambispora</taxon>
    </lineage>
</organism>
<dbReference type="EMBL" id="CAJVPL010007329">
    <property type="protein sequence ID" value="CAG8669099.1"/>
    <property type="molecule type" value="Genomic_DNA"/>
</dbReference>
<evidence type="ECO:0000313" key="2">
    <source>
        <dbReference type="Proteomes" id="UP000789831"/>
    </source>
</evidence>
<accession>A0A9N9ED61</accession>
<name>A0A9N9ED61_9GLOM</name>
<reference evidence="1" key="1">
    <citation type="submission" date="2021-06" db="EMBL/GenBank/DDBJ databases">
        <authorList>
            <person name="Kallberg Y."/>
            <person name="Tangrot J."/>
            <person name="Rosling A."/>
        </authorList>
    </citation>
    <scope>NUCLEOTIDE SEQUENCE</scope>
    <source>
        <strain evidence="1">MT106</strain>
    </source>
</reference>
<gene>
    <name evidence="1" type="ORF">AGERDE_LOCUS12174</name>
</gene>
<dbReference type="AlphaFoldDB" id="A0A9N9ED61"/>